<evidence type="ECO:0000256" key="1">
    <source>
        <dbReference type="SAM" id="Phobius"/>
    </source>
</evidence>
<proteinExistence type="predicted"/>
<dbReference type="InterPro" id="IPR039307">
    <property type="entry name" value="LORELEI-like"/>
</dbReference>
<evidence type="ECO:0000313" key="4">
    <source>
        <dbReference type="Proteomes" id="UP001418222"/>
    </source>
</evidence>
<dbReference type="PANTHER" id="PTHR31533:SF2">
    <property type="entry name" value="GPI-ANCHORED PROTEIN LLG1"/>
    <property type="match status" value="1"/>
</dbReference>
<name>A0AAP0BJM6_9ASPA</name>
<comment type="caution">
    <text evidence="3">The sequence shown here is derived from an EMBL/GenBank/DDBJ whole genome shotgun (WGS) entry which is preliminary data.</text>
</comment>
<dbReference type="PANTHER" id="PTHR31533">
    <property type="entry name" value="GPI-ANCHORED PROTEIN LLG1-RELATED-RELATED"/>
    <property type="match status" value="1"/>
</dbReference>
<dbReference type="Pfam" id="PF26578">
    <property type="entry name" value="LLG1"/>
    <property type="match status" value="1"/>
</dbReference>
<dbReference type="AlphaFoldDB" id="A0AAP0BJM6"/>
<protein>
    <submittedName>
        <fullName evidence="3">GPI-anchored protein LORELEI</fullName>
    </submittedName>
</protein>
<keyword evidence="4" id="KW-1185">Reference proteome</keyword>
<keyword evidence="1" id="KW-1133">Transmembrane helix</keyword>
<dbReference type="EMBL" id="JBBWWQ010000008">
    <property type="protein sequence ID" value="KAK8940840.1"/>
    <property type="molecule type" value="Genomic_DNA"/>
</dbReference>
<feature type="transmembrane region" description="Helical" evidence="1">
    <location>
        <begin position="95"/>
        <end position="112"/>
    </location>
</feature>
<organism evidence="3 4">
    <name type="scientific">Platanthera zijinensis</name>
    <dbReference type="NCBI Taxonomy" id="2320716"/>
    <lineage>
        <taxon>Eukaryota</taxon>
        <taxon>Viridiplantae</taxon>
        <taxon>Streptophyta</taxon>
        <taxon>Embryophyta</taxon>
        <taxon>Tracheophyta</taxon>
        <taxon>Spermatophyta</taxon>
        <taxon>Magnoliopsida</taxon>
        <taxon>Liliopsida</taxon>
        <taxon>Asparagales</taxon>
        <taxon>Orchidaceae</taxon>
        <taxon>Orchidoideae</taxon>
        <taxon>Orchideae</taxon>
        <taxon>Orchidinae</taxon>
        <taxon>Platanthera</taxon>
    </lineage>
</organism>
<sequence length="113" mass="12238">MNYTIFTSKCKGPQYAPDLCCSALKEFACPYTDEINDLTNDCASTMFSYISLYGNYPPGLFSSECREGKNGLNCSAYISKSDNSTSISAARTSHTFLPLIAGALVFLMGALLL</sequence>
<accession>A0AAP0BJM6</accession>
<dbReference type="InterPro" id="IPR058888">
    <property type="entry name" value="LLG1-like"/>
</dbReference>
<gene>
    <name evidence="3" type="primary">LRE</name>
    <name evidence="3" type="ORF">KSP39_PZI010406</name>
</gene>
<dbReference type="Proteomes" id="UP001418222">
    <property type="component" value="Unassembled WGS sequence"/>
</dbReference>
<keyword evidence="1" id="KW-0812">Transmembrane</keyword>
<evidence type="ECO:0000313" key="3">
    <source>
        <dbReference type="EMBL" id="KAK8940840.1"/>
    </source>
</evidence>
<feature type="domain" description="GPI-anchored protein LLG1-like" evidence="2">
    <location>
        <begin position="1"/>
        <end position="73"/>
    </location>
</feature>
<evidence type="ECO:0000259" key="2">
    <source>
        <dbReference type="Pfam" id="PF26578"/>
    </source>
</evidence>
<keyword evidence="1" id="KW-0472">Membrane</keyword>
<reference evidence="3 4" key="1">
    <citation type="journal article" date="2022" name="Nat. Plants">
        <title>Genomes of leafy and leafless Platanthera orchids illuminate the evolution of mycoheterotrophy.</title>
        <authorList>
            <person name="Li M.H."/>
            <person name="Liu K.W."/>
            <person name="Li Z."/>
            <person name="Lu H.C."/>
            <person name="Ye Q.L."/>
            <person name="Zhang D."/>
            <person name="Wang J.Y."/>
            <person name="Li Y.F."/>
            <person name="Zhong Z.M."/>
            <person name="Liu X."/>
            <person name="Yu X."/>
            <person name="Liu D.K."/>
            <person name="Tu X.D."/>
            <person name="Liu B."/>
            <person name="Hao Y."/>
            <person name="Liao X.Y."/>
            <person name="Jiang Y.T."/>
            <person name="Sun W.H."/>
            <person name="Chen J."/>
            <person name="Chen Y.Q."/>
            <person name="Ai Y."/>
            <person name="Zhai J.W."/>
            <person name="Wu S.S."/>
            <person name="Zhou Z."/>
            <person name="Hsiao Y.Y."/>
            <person name="Wu W.L."/>
            <person name="Chen Y.Y."/>
            <person name="Lin Y.F."/>
            <person name="Hsu J.L."/>
            <person name="Li C.Y."/>
            <person name="Wang Z.W."/>
            <person name="Zhao X."/>
            <person name="Zhong W.Y."/>
            <person name="Ma X.K."/>
            <person name="Ma L."/>
            <person name="Huang J."/>
            <person name="Chen G.Z."/>
            <person name="Huang M.Z."/>
            <person name="Huang L."/>
            <person name="Peng D.H."/>
            <person name="Luo Y.B."/>
            <person name="Zou S.Q."/>
            <person name="Chen S.P."/>
            <person name="Lan S."/>
            <person name="Tsai W.C."/>
            <person name="Van de Peer Y."/>
            <person name="Liu Z.J."/>
        </authorList>
    </citation>
    <scope>NUCLEOTIDE SEQUENCE [LARGE SCALE GENOMIC DNA]</scope>
    <source>
        <strain evidence="3">Lor287</strain>
    </source>
</reference>